<dbReference type="PANTHER" id="PTHR21137:SF40">
    <property type="entry name" value="ODORANT RECEPTOR 56A"/>
    <property type="match status" value="1"/>
</dbReference>
<dbReference type="AlphaFoldDB" id="A0A836JL55"/>
<name>A0A836JL55_9HYME</name>
<evidence type="ECO:0000256" key="4">
    <source>
        <dbReference type="ARBA" id="ARBA00022725"/>
    </source>
</evidence>
<keyword evidence="4" id="KW-0552">Olfaction</keyword>
<feature type="transmembrane region" description="Helical" evidence="9">
    <location>
        <begin position="337"/>
        <end position="357"/>
    </location>
</feature>
<organism evidence="10 11">
    <name type="scientific">Pseudoatta argentina</name>
    <dbReference type="NCBI Taxonomy" id="621737"/>
    <lineage>
        <taxon>Eukaryota</taxon>
        <taxon>Metazoa</taxon>
        <taxon>Ecdysozoa</taxon>
        <taxon>Arthropoda</taxon>
        <taxon>Hexapoda</taxon>
        <taxon>Insecta</taxon>
        <taxon>Pterygota</taxon>
        <taxon>Neoptera</taxon>
        <taxon>Endopterygota</taxon>
        <taxon>Hymenoptera</taxon>
        <taxon>Apocrita</taxon>
        <taxon>Aculeata</taxon>
        <taxon>Formicoidea</taxon>
        <taxon>Formicidae</taxon>
        <taxon>Myrmicinae</taxon>
        <taxon>Pseudoatta</taxon>
    </lineage>
</organism>
<accession>A0A836JL55</accession>
<dbReference type="InterPro" id="IPR004117">
    <property type="entry name" value="7tm6_olfct_rcpt"/>
</dbReference>
<keyword evidence="5 9" id="KW-1133">Transmembrane helix</keyword>
<keyword evidence="3 9" id="KW-0812">Transmembrane</keyword>
<evidence type="ECO:0000256" key="6">
    <source>
        <dbReference type="ARBA" id="ARBA00023136"/>
    </source>
</evidence>
<sequence>MTRNKEYRSVNITRLFMKVVGLWYVETPKERLLLRVVFGYTVWAIVFAILVEGVDLYHCIGDFYLDGRRNSTFLAVTSNLCATLLLIMILVKLGSFMFYRDMVMGLIHFAEKNFWGVTYDEASAQILKEYDKLGMTMIYTFTFMVYIATFNYIFAPFFEPQEKNETEKVLPFKLWIDFPYHSPYYEITYTIQSLSAMHSGICTFCFDNFVSTFNIHAAAQLKILGHKVEVIAEHCIGDTMDQKRPLETDVAVLAFKKLRDCVNQHLRLICYVRNMQRVFAIILLGQLLLSSVVICFGGFQFLSTEQLKILEKILKIFMIVKNIKLKKNNYKLHTKRINIISFSKIFSLTFLFLFKICPKKFIYCKL</sequence>
<dbReference type="GO" id="GO:0004984">
    <property type="term" value="F:olfactory receptor activity"/>
    <property type="evidence" value="ECO:0007669"/>
    <property type="project" value="InterPro"/>
</dbReference>
<evidence type="ECO:0000256" key="8">
    <source>
        <dbReference type="ARBA" id="ARBA00023224"/>
    </source>
</evidence>
<dbReference type="PANTHER" id="PTHR21137">
    <property type="entry name" value="ODORANT RECEPTOR"/>
    <property type="match status" value="1"/>
</dbReference>
<evidence type="ECO:0000256" key="9">
    <source>
        <dbReference type="SAM" id="Phobius"/>
    </source>
</evidence>
<evidence type="ECO:0000256" key="2">
    <source>
        <dbReference type="ARBA" id="ARBA00022606"/>
    </source>
</evidence>
<dbReference type="Proteomes" id="UP000668214">
    <property type="component" value="Unassembled WGS sequence"/>
</dbReference>
<feature type="transmembrane region" description="Helical" evidence="9">
    <location>
        <begin position="137"/>
        <end position="158"/>
    </location>
</feature>
<feature type="non-terminal residue" evidence="10">
    <location>
        <position position="1"/>
    </location>
</feature>
<proteinExistence type="predicted"/>
<dbReference type="GO" id="GO:0005549">
    <property type="term" value="F:odorant binding"/>
    <property type="evidence" value="ECO:0007669"/>
    <property type="project" value="InterPro"/>
</dbReference>
<evidence type="ECO:0000256" key="5">
    <source>
        <dbReference type="ARBA" id="ARBA00022989"/>
    </source>
</evidence>
<feature type="transmembrane region" description="Helical" evidence="9">
    <location>
        <begin position="278"/>
        <end position="302"/>
    </location>
</feature>
<reference evidence="10" key="1">
    <citation type="submission" date="2020-02" db="EMBL/GenBank/DDBJ databases">
        <title>Relaxed selection underlies rapid genomic changes in the transitions from sociality to social parasitism in ants.</title>
        <authorList>
            <person name="Bi X."/>
        </authorList>
    </citation>
    <scope>NUCLEOTIDE SEQUENCE</scope>
    <source>
        <strain evidence="10">BGI-DK2014c</strain>
        <tissue evidence="10">Whole body</tissue>
    </source>
</reference>
<protein>
    <submittedName>
        <fullName evidence="10">OR13A protein</fullName>
    </submittedName>
</protein>
<evidence type="ECO:0000313" key="11">
    <source>
        <dbReference type="Proteomes" id="UP000668214"/>
    </source>
</evidence>
<feature type="transmembrane region" description="Helical" evidence="9">
    <location>
        <begin position="32"/>
        <end position="51"/>
    </location>
</feature>
<dbReference type="GO" id="GO:0007165">
    <property type="term" value="P:signal transduction"/>
    <property type="evidence" value="ECO:0007669"/>
    <property type="project" value="UniProtKB-KW"/>
</dbReference>
<dbReference type="Pfam" id="PF02949">
    <property type="entry name" value="7tm_6"/>
    <property type="match status" value="1"/>
</dbReference>
<comment type="subcellular location">
    <subcellularLocation>
        <location evidence="1">Membrane</location>
        <topology evidence="1">Multi-pass membrane protein</topology>
    </subcellularLocation>
</comment>
<keyword evidence="8" id="KW-0807">Transducer</keyword>
<evidence type="ECO:0000256" key="3">
    <source>
        <dbReference type="ARBA" id="ARBA00022692"/>
    </source>
</evidence>
<gene>
    <name evidence="10" type="primary">Or13a_5</name>
    <name evidence="10" type="ORF">G6Z78_0000498</name>
</gene>
<feature type="non-terminal residue" evidence="10">
    <location>
        <position position="366"/>
    </location>
</feature>
<feature type="transmembrane region" description="Helical" evidence="9">
    <location>
        <begin position="72"/>
        <end position="99"/>
    </location>
</feature>
<keyword evidence="2" id="KW-0716">Sensory transduction</keyword>
<keyword evidence="11" id="KW-1185">Reference proteome</keyword>
<keyword evidence="7" id="KW-0675">Receptor</keyword>
<evidence type="ECO:0000313" key="10">
    <source>
        <dbReference type="EMBL" id="KAG5317674.1"/>
    </source>
</evidence>
<dbReference type="GO" id="GO:0005886">
    <property type="term" value="C:plasma membrane"/>
    <property type="evidence" value="ECO:0007669"/>
    <property type="project" value="TreeGrafter"/>
</dbReference>
<evidence type="ECO:0000256" key="1">
    <source>
        <dbReference type="ARBA" id="ARBA00004141"/>
    </source>
</evidence>
<dbReference type="EMBL" id="JAANIA010002128">
    <property type="protein sequence ID" value="KAG5317674.1"/>
    <property type="molecule type" value="Genomic_DNA"/>
</dbReference>
<keyword evidence="6 9" id="KW-0472">Membrane</keyword>
<evidence type="ECO:0000256" key="7">
    <source>
        <dbReference type="ARBA" id="ARBA00023170"/>
    </source>
</evidence>
<comment type="caution">
    <text evidence="10">The sequence shown here is derived from an EMBL/GenBank/DDBJ whole genome shotgun (WGS) entry which is preliminary data.</text>
</comment>